<dbReference type="PANTHER" id="PTHR43196">
    <property type="entry name" value="SULFATE ADENYLYLTRANSFERASE SUBUNIT 2"/>
    <property type="match status" value="1"/>
</dbReference>
<keyword evidence="3" id="KW-1185">Reference proteome</keyword>
<gene>
    <name evidence="2" type="ORF">GCM10017667_68160</name>
</gene>
<evidence type="ECO:0000313" key="2">
    <source>
        <dbReference type="EMBL" id="GHG22582.1"/>
    </source>
</evidence>
<dbReference type="InterPro" id="IPR014729">
    <property type="entry name" value="Rossmann-like_a/b/a_fold"/>
</dbReference>
<dbReference type="InterPro" id="IPR050128">
    <property type="entry name" value="Sulfate_adenylyltrnsfr_sub2"/>
</dbReference>
<dbReference type="EMBL" id="BNBE01000003">
    <property type="protein sequence ID" value="GHG22582.1"/>
    <property type="molecule type" value="Genomic_DNA"/>
</dbReference>
<feature type="domain" description="Phosphoadenosine phosphosulphate reductase" evidence="1">
    <location>
        <begin position="62"/>
        <end position="278"/>
    </location>
</feature>
<dbReference type="Pfam" id="PF01507">
    <property type="entry name" value="PAPS_reduct"/>
    <property type="match status" value="1"/>
</dbReference>
<evidence type="ECO:0000259" key="1">
    <source>
        <dbReference type="Pfam" id="PF01507"/>
    </source>
</evidence>
<protein>
    <recommendedName>
        <fullName evidence="1">Phosphoadenosine phosphosulphate reductase domain-containing protein</fullName>
    </recommendedName>
</protein>
<dbReference type="InterPro" id="IPR002500">
    <property type="entry name" value="PAPS_reduct_dom"/>
</dbReference>
<name>A0A919BXQ1_STRFL</name>
<comment type="caution">
    <text evidence="2">The sequence shown here is derived from an EMBL/GenBank/DDBJ whole genome shotgun (WGS) entry which is preliminary data.</text>
</comment>
<evidence type="ECO:0000313" key="3">
    <source>
        <dbReference type="Proteomes" id="UP000632849"/>
    </source>
</evidence>
<dbReference type="AlphaFoldDB" id="A0A919BXQ1"/>
<dbReference type="Gene3D" id="3.40.50.620">
    <property type="entry name" value="HUPs"/>
    <property type="match status" value="1"/>
</dbReference>
<organism evidence="2 3">
    <name type="scientific">Streptomyces filamentosus</name>
    <name type="common">Streptomyces roseosporus</name>
    <dbReference type="NCBI Taxonomy" id="67294"/>
    <lineage>
        <taxon>Bacteria</taxon>
        <taxon>Bacillati</taxon>
        <taxon>Actinomycetota</taxon>
        <taxon>Actinomycetes</taxon>
        <taxon>Kitasatosporales</taxon>
        <taxon>Streptomycetaceae</taxon>
        <taxon>Streptomyces</taxon>
    </lineage>
</organism>
<dbReference type="RefSeq" id="WP_190044165.1">
    <property type="nucleotide sequence ID" value="NZ_BNBE01000003.1"/>
</dbReference>
<reference evidence="2" key="1">
    <citation type="journal article" date="2014" name="Int. J. Syst. Evol. Microbiol.">
        <title>Complete genome sequence of Corynebacterium casei LMG S-19264T (=DSM 44701T), isolated from a smear-ripened cheese.</title>
        <authorList>
            <consortium name="US DOE Joint Genome Institute (JGI-PGF)"/>
            <person name="Walter F."/>
            <person name="Albersmeier A."/>
            <person name="Kalinowski J."/>
            <person name="Ruckert C."/>
        </authorList>
    </citation>
    <scope>NUCLEOTIDE SEQUENCE</scope>
    <source>
        <strain evidence="2">JCM 4122</strain>
    </source>
</reference>
<dbReference type="SUPFAM" id="SSF52402">
    <property type="entry name" value="Adenine nucleotide alpha hydrolases-like"/>
    <property type="match status" value="1"/>
</dbReference>
<sequence>MRTDALFSLRGLEAADPADPAAVLVVPKPKPKRKRRRAVHPSVPFTPSTTVPDELIRDADWVVVSSSGGKDSQAMLSYVVRRAKALGMLDKVVVVHADLGRAEWKGTRELAELQARLCGVRRFEVVTSGVDFLDRVETRHAKLKAKAEKDALERGEDPAQAKVAPAWPSSSARWCTSGEKRGPIRTLYTRLTNELAHLGRPVRILACIGQRAAESTQRAKLAEVEIDRGASNGRRHITTWRPIHTWNDRRVWREIARSRIPYHPAYDWGNRRLSCVFCVLGCNSDLVNGARRVPELAAAFARTEAKIGADFKKGLSMREIVRRAEALEAAEGPAARPPAGTAMAAHVGRAMTSKYRARQVALYGLVA</sequence>
<dbReference type="PANTHER" id="PTHR43196:SF2">
    <property type="entry name" value="PHOSPHOADENOSINE PHOSPHOSULFATE REDUCTASE"/>
    <property type="match status" value="1"/>
</dbReference>
<proteinExistence type="predicted"/>
<reference evidence="2" key="2">
    <citation type="submission" date="2020-09" db="EMBL/GenBank/DDBJ databases">
        <authorList>
            <person name="Sun Q."/>
            <person name="Ohkuma M."/>
        </authorList>
    </citation>
    <scope>NUCLEOTIDE SEQUENCE</scope>
    <source>
        <strain evidence="2">JCM 4122</strain>
    </source>
</reference>
<dbReference type="GO" id="GO:0003824">
    <property type="term" value="F:catalytic activity"/>
    <property type="evidence" value="ECO:0007669"/>
    <property type="project" value="InterPro"/>
</dbReference>
<accession>A0A919BXQ1</accession>
<dbReference type="Proteomes" id="UP000632849">
    <property type="component" value="Unassembled WGS sequence"/>
</dbReference>